<dbReference type="EMBL" id="ANPB02000006">
    <property type="protein sequence ID" value="KAF4481290.1"/>
    <property type="molecule type" value="Genomic_DNA"/>
</dbReference>
<keyword evidence="2" id="KW-1185">Reference proteome</keyword>
<dbReference type="InParanoid" id="A0A7J6IXJ4"/>
<reference evidence="1 2" key="2">
    <citation type="submission" date="2020-04" db="EMBL/GenBank/DDBJ databases">
        <title>Genome sequencing and assembly of multiple isolates from the Colletotrichum gloeosporioides species complex.</title>
        <authorList>
            <person name="Gan P."/>
            <person name="Shirasu K."/>
        </authorList>
    </citation>
    <scope>NUCLEOTIDE SEQUENCE [LARGE SCALE GENOMIC DNA]</scope>
    <source>
        <strain evidence="1 2">Nara gc5</strain>
    </source>
</reference>
<proteinExistence type="predicted"/>
<dbReference type="OrthoDB" id="10309082at2759"/>
<dbReference type="Proteomes" id="UP000011096">
    <property type="component" value="Unassembled WGS sequence"/>
</dbReference>
<name>A0A7J6IXJ4_COLFN</name>
<organism evidence="1 2">
    <name type="scientific">Colletotrichum fructicola (strain Nara gc5)</name>
    <name type="common">Anthracnose fungus</name>
    <name type="synonym">Colletotrichum gloeosporioides (strain Nara gc5)</name>
    <dbReference type="NCBI Taxonomy" id="1213859"/>
    <lineage>
        <taxon>Eukaryota</taxon>
        <taxon>Fungi</taxon>
        <taxon>Dikarya</taxon>
        <taxon>Ascomycota</taxon>
        <taxon>Pezizomycotina</taxon>
        <taxon>Sordariomycetes</taxon>
        <taxon>Hypocreomycetidae</taxon>
        <taxon>Glomerellales</taxon>
        <taxon>Glomerellaceae</taxon>
        <taxon>Colletotrichum</taxon>
        <taxon>Colletotrichum gloeosporioides species complex</taxon>
    </lineage>
</organism>
<evidence type="ECO:0000313" key="2">
    <source>
        <dbReference type="Proteomes" id="UP000011096"/>
    </source>
</evidence>
<evidence type="ECO:0000313" key="1">
    <source>
        <dbReference type="EMBL" id="KAF4481290.1"/>
    </source>
</evidence>
<comment type="caution">
    <text evidence="1">The sequence shown here is derived from an EMBL/GenBank/DDBJ whole genome shotgun (WGS) entry which is preliminary data.</text>
</comment>
<dbReference type="AlphaFoldDB" id="A0A7J6IXJ4"/>
<dbReference type="RefSeq" id="XP_066008280.1">
    <property type="nucleotide sequence ID" value="XM_066152513.1"/>
</dbReference>
<sequence length="147" mass="16527">MPHEICHELPKVRRVKSRVIPAAQTATSRWQRRNLSTVVVLSMVGTSLRRVRLPFDAHVSQRLGVVDACRTPSIFHRKNPSPIGLPLHPRCSVIVKKKTIRAEAVTAKFSDLTVSKPLTSMKCDPAYACTMHQKWPLQSIRTNNVLA</sequence>
<reference evidence="1 2" key="1">
    <citation type="submission" date="2012-08" db="EMBL/GenBank/DDBJ databases">
        <authorList>
            <person name="Gan P.H.P."/>
            <person name="Ikeda K."/>
            <person name="Irieda H."/>
            <person name="Narusaka M."/>
            <person name="O'Connell R.J."/>
            <person name="Narusaka Y."/>
            <person name="Takano Y."/>
            <person name="Kubo Y."/>
            <person name="Shirasu K."/>
        </authorList>
    </citation>
    <scope>NUCLEOTIDE SEQUENCE [LARGE SCALE GENOMIC DNA]</scope>
    <source>
        <strain evidence="1 2">Nara gc5</strain>
    </source>
</reference>
<protein>
    <submittedName>
        <fullName evidence="1">Uncharacterized protein</fullName>
    </submittedName>
</protein>
<dbReference type="GeneID" id="90980149"/>
<accession>A0A7J6IXJ4</accession>
<gene>
    <name evidence="1" type="ORF">CGGC5_v011285</name>
</gene>